<comment type="caution">
    <text evidence="1">The sequence shown here is derived from an EMBL/GenBank/DDBJ whole genome shotgun (WGS) entry which is preliminary data.</text>
</comment>
<proteinExistence type="predicted"/>
<evidence type="ECO:0000313" key="2">
    <source>
        <dbReference type="Proteomes" id="UP000828941"/>
    </source>
</evidence>
<gene>
    <name evidence="1" type="ORF">L6164_018056</name>
</gene>
<evidence type="ECO:0000313" key="1">
    <source>
        <dbReference type="EMBL" id="KAI4333220.1"/>
    </source>
</evidence>
<name>A0ACB9N9Z9_BAUVA</name>
<sequence>MDLVDEKEATLKMKELGFQWYQAAFNLLYNILSHISYSLSDKVLDPFILSYGKGLLSEVFADPEAVIDAVPVDMVVNASIAAMAKHGNAANRSEVKVYNLGSSMANPISIAQWIAIHPTFTEATALEAKLSRKLRMQSKKRAEYFTQMAEIYEPYAFYNGRFDNANTQKIMEEMSNEEIRDFGFDMKSVNWQQYFSRIHIPGLRNHALKREQASVQ</sequence>
<dbReference type="Proteomes" id="UP000828941">
    <property type="component" value="Chromosome 7"/>
</dbReference>
<organism evidence="1 2">
    <name type="scientific">Bauhinia variegata</name>
    <name type="common">Purple orchid tree</name>
    <name type="synonym">Phanera variegata</name>
    <dbReference type="NCBI Taxonomy" id="167791"/>
    <lineage>
        <taxon>Eukaryota</taxon>
        <taxon>Viridiplantae</taxon>
        <taxon>Streptophyta</taxon>
        <taxon>Embryophyta</taxon>
        <taxon>Tracheophyta</taxon>
        <taxon>Spermatophyta</taxon>
        <taxon>Magnoliopsida</taxon>
        <taxon>eudicotyledons</taxon>
        <taxon>Gunneridae</taxon>
        <taxon>Pentapetalae</taxon>
        <taxon>rosids</taxon>
        <taxon>fabids</taxon>
        <taxon>Fabales</taxon>
        <taxon>Fabaceae</taxon>
        <taxon>Cercidoideae</taxon>
        <taxon>Cercideae</taxon>
        <taxon>Bauhiniinae</taxon>
        <taxon>Bauhinia</taxon>
    </lineage>
</organism>
<keyword evidence="2" id="KW-1185">Reference proteome</keyword>
<dbReference type="EMBL" id="CM039432">
    <property type="protein sequence ID" value="KAI4333220.1"/>
    <property type="molecule type" value="Genomic_DNA"/>
</dbReference>
<accession>A0ACB9N9Z9</accession>
<protein>
    <submittedName>
        <fullName evidence="1">Uncharacterized protein</fullName>
    </submittedName>
</protein>
<reference evidence="1 2" key="1">
    <citation type="journal article" date="2022" name="DNA Res.">
        <title>Chromosomal-level genome assembly of the orchid tree Bauhinia variegata (Leguminosae; Cercidoideae) supports the allotetraploid origin hypothesis of Bauhinia.</title>
        <authorList>
            <person name="Zhong Y."/>
            <person name="Chen Y."/>
            <person name="Zheng D."/>
            <person name="Pang J."/>
            <person name="Liu Y."/>
            <person name="Luo S."/>
            <person name="Meng S."/>
            <person name="Qian L."/>
            <person name="Wei D."/>
            <person name="Dai S."/>
            <person name="Zhou R."/>
        </authorList>
    </citation>
    <scope>NUCLEOTIDE SEQUENCE [LARGE SCALE GENOMIC DNA]</scope>
    <source>
        <strain evidence="1">BV-YZ2020</strain>
    </source>
</reference>